<proteinExistence type="predicted"/>
<protein>
    <submittedName>
        <fullName evidence="1">Uncharacterized protein</fullName>
    </submittedName>
</protein>
<dbReference type="AlphaFoldDB" id="A0A367X2W1"/>
<evidence type="ECO:0000313" key="1">
    <source>
        <dbReference type="EMBL" id="RCK47091.1"/>
    </source>
</evidence>
<dbReference type="RefSeq" id="WP_114089320.1">
    <property type="nucleotide sequence ID" value="NZ_JPWH01000013.1"/>
</dbReference>
<accession>A0A367X2W1</accession>
<dbReference type="Proteomes" id="UP000252517">
    <property type="component" value="Unassembled WGS sequence"/>
</dbReference>
<name>A0A367X2W1_9PROT</name>
<comment type="caution">
    <text evidence="1">The sequence shown here is derived from an EMBL/GenBank/DDBJ whole genome shotgun (WGS) entry which is preliminary data.</text>
</comment>
<gene>
    <name evidence="1" type="ORF">TH25_16415</name>
</gene>
<evidence type="ECO:0000313" key="2">
    <source>
        <dbReference type="Proteomes" id="UP000252517"/>
    </source>
</evidence>
<sequence>MILDEFTSVPDFPFERYFESVNQHISATQYWLRVLRSVPGFVESDWKPRVRPIELEDDMYLGKVVDIISLKLKKEINLQTYSVLGDANMLMKENQPISEEEYAEQKNLFGPNFMLEDDALSGITYEEALQEAKANSVTKPVMIWVEKGIHWEVAPDLSEGGYEVPIERLILTSEISRRAEPKAIQALELFLRPGSAMERVNSAFSPGPE</sequence>
<dbReference type="EMBL" id="JPWH01000013">
    <property type="protein sequence ID" value="RCK47091.1"/>
    <property type="molecule type" value="Genomic_DNA"/>
</dbReference>
<organism evidence="1 2">
    <name type="scientific">Thalassospira profundimaris</name>
    <dbReference type="NCBI Taxonomy" id="502049"/>
    <lineage>
        <taxon>Bacteria</taxon>
        <taxon>Pseudomonadati</taxon>
        <taxon>Pseudomonadota</taxon>
        <taxon>Alphaproteobacteria</taxon>
        <taxon>Rhodospirillales</taxon>
        <taxon>Thalassospiraceae</taxon>
        <taxon>Thalassospira</taxon>
    </lineage>
</organism>
<dbReference type="OrthoDB" id="7370529at2"/>
<reference evidence="1 2" key="1">
    <citation type="submission" date="2014-07" db="EMBL/GenBank/DDBJ databases">
        <title>Draft genome sequence of Thalassospira profundimaris S25-3-2.</title>
        <authorList>
            <person name="Lai Q."/>
            <person name="Shao Z."/>
        </authorList>
    </citation>
    <scope>NUCLEOTIDE SEQUENCE [LARGE SCALE GENOMIC DNA]</scope>
    <source>
        <strain evidence="1 2">S25-3-2</strain>
    </source>
</reference>